<dbReference type="RefSeq" id="WP_406700196.1">
    <property type="nucleotide sequence ID" value="NZ_CP155447.1"/>
</dbReference>
<dbReference type="EC" id="2.7.8.-" evidence="4"/>
<gene>
    <name evidence="4" type="ORF">V5E97_15335</name>
</gene>
<dbReference type="EMBL" id="CP155447">
    <property type="protein sequence ID" value="XBH07359.1"/>
    <property type="molecule type" value="Genomic_DNA"/>
</dbReference>
<dbReference type="Pfam" id="PF02397">
    <property type="entry name" value="Bac_transf"/>
    <property type="match status" value="1"/>
</dbReference>
<dbReference type="PANTHER" id="PTHR30576">
    <property type="entry name" value="COLANIC BIOSYNTHESIS UDP-GLUCOSE LIPID CARRIER TRANSFERASE"/>
    <property type="match status" value="1"/>
</dbReference>
<evidence type="ECO:0000256" key="2">
    <source>
        <dbReference type="SAM" id="MobiDB-lite"/>
    </source>
</evidence>
<feature type="compositionally biased region" description="Basic and acidic residues" evidence="2">
    <location>
        <begin position="209"/>
        <end position="218"/>
    </location>
</feature>
<sequence length="234" mass="26263">MVKRTFDLVVAILALVLLMPVLFLIAVAVRLSSHGPVLFKQIRVGRGGRDFILLKFRTMSVRAGSEAGAFDAGDTSRVTRVGAFLRATKLDELPQLWNVVRGDMSLVGPRPEVRMWVFVDKNRWSMVHSVRPGITDPASLVYRHEERYLASCPDPETTYREQILPRKLDMYEAYVRTRTFAGDVSILWRTGLAVVGGLLREVVGRPSIEADRPDDRQDSPCCGQVSTRQGPIPR</sequence>
<proteinExistence type="inferred from homology"/>
<evidence type="ECO:0000256" key="1">
    <source>
        <dbReference type="ARBA" id="ARBA00006464"/>
    </source>
</evidence>
<feature type="compositionally biased region" description="Polar residues" evidence="2">
    <location>
        <begin position="224"/>
        <end position="234"/>
    </location>
</feature>
<accession>A0AAU7CQT5</accession>
<dbReference type="PANTHER" id="PTHR30576:SF20">
    <property type="entry name" value="QUINOVOSAMINEPHOSPHOTRANSFERAE-RELATED"/>
    <property type="match status" value="1"/>
</dbReference>
<dbReference type="InterPro" id="IPR003362">
    <property type="entry name" value="Bact_transf"/>
</dbReference>
<evidence type="ECO:0000259" key="3">
    <source>
        <dbReference type="Pfam" id="PF02397"/>
    </source>
</evidence>
<feature type="domain" description="Bacterial sugar transferase" evidence="3">
    <location>
        <begin position="3"/>
        <end position="195"/>
    </location>
</feature>
<dbReference type="AlphaFoldDB" id="A0AAU7CQT5"/>
<protein>
    <submittedName>
        <fullName evidence="4">Sugar transferase</fullName>
        <ecNumber evidence="4">2.7.8.-</ecNumber>
    </submittedName>
</protein>
<reference evidence="4" key="1">
    <citation type="submission" date="2024-05" db="EMBL/GenBank/DDBJ databases">
        <title>Planctomycetes of the genus Singulisphaera possess chitinolytic capabilities.</title>
        <authorList>
            <person name="Ivanova A."/>
        </authorList>
    </citation>
    <scope>NUCLEOTIDE SEQUENCE</scope>
    <source>
        <strain evidence="4">Ch08T</strain>
    </source>
</reference>
<organism evidence="4">
    <name type="scientific">Singulisphaera sp. Ch08</name>
    <dbReference type="NCBI Taxonomy" id="3120278"/>
    <lineage>
        <taxon>Bacteria</taxon>
        <taxon>Pseudomonadati</taxon>
        <taxon>Planctomycetota</taxon>
        <taxon>Planctomycetia</taxon>
        <taxon>Isosphaerales</taxon>
        <taxon>Isosphaeraceae</taxon>
        <taxon>Singulisphaera</taxon>
    </lineage>
</organism>
<feature type="region of interest" description="Disordered" evidence="2">
    <location>
        <begin position="209"/>
        <end position="234"/>
    </location>
</feature>
<evidence type="ECO:0000313" key="4">
    <source>
        <dbReference type="EMBL" id="XBH07359.1"/>
    </source>
</evidence>
<keyword evidence="4" id="KW-0808">Transferase</keyword>
<dbReference type="GO" id="GO:0016780">
    <property type="term" value="F:phosphotransferase activity, for other substituted phosphate groups"/>
    <property type="evidence" value="ECO:0007669"/>
    <property type="project" value="TreeGrafter"/>
</dbReference>
<comment type="similarity">
    <text evidence="1">Belongs to the bacterial sugar transferase family.</text>
</comment>
<name>A0AAU7CQT5_9BACT</name>